<evidence type="ECO:0000256" key="1">
    <source>
        <dbReference type="SAM" id="MobiDB-lite"/>
    </source>
</evidence>
<feature type="compositionally biased region" description="Polar residues" evidence="1">
    <location>
        <begin position="50"/>
        <end position="60"/>
    </location>
</feature>
<dbReference type="PROSITE" id="PS51257">
    <property type="entry name" value="PROKAR_LIPOPROTEIN"/>
    <property type="match status" value="1"/>
</dbReference>
<accession>A0ABU2E4E2</accession>
<dbReference type="RefSeq" id="WP_175894012.1">
    <property type="nucleotide sequence ID" value="NZ_CADFDQ010000005.1"/>
</dbReference>
<proteinExistence type="predicted"/>
<keyword evidence="2" id="KW-0732">Signal</keyword>
<evidence type="ECO:0000313" key="3">
    <source>
        <dbReference type="EMBL" id="MDR8754704.1"/>
    </source>
</evidence>
<comment type="caution">
    <text evidence="3">The sequence shown here is derived from an EMBL/GenBank/DDBJ whole genome shotgun (WGS) entry which is preliminary data.</text>
</comment>
<gene>
    <name evidence="3" type="ORF">FEQ00_03127</name>
</gene>
<feature type="signal peptide" evidence="2">
    <location>
        <begin position="1"/>
        <end position="28"/>
    </location>
</feature>
<name>A0ABU2E4E2_9BURK</name>
<evidence type="ECO:0000256" key="2">
    <source>
        <dbReference type="SAM" id="SignalP"/>
    </source>
</evidence>
<dbReference type="EMBL" id="VJSY01000021">
    <property type="protein sequence ID" value="MDR8754704.1"/>
    <property type="molecule type" value="Genomic_DNA"/>
</dbReference>
<feature type="compositionally biased region" description="Low complexity" evidence="1">
    <location>
        <begin position="37"/>
        <end position="49"/>
    </location>
</feature>
<evidence type="ECO:0008006" key="5">
    <source>
        <dbReference type="Google" id="ProtNLM"/>
    </source>
</evidence>
<evidence type="ECO:0000313" key="4">
    <source>
        <dbReference type="Proteomes" id="UP001248067"/>
    </source>
</evidence>
<keyword evidence="4" id="KW-1185">Reference proteome</keyword>
<dbReference type="Proteomes" id="UP001248067">
    <property type="component" value="Unassembled WGS sequence"/>
</dbReference>
<protein>
    <recommendedName>
        <fullName evidence="5">Lipoprotein</fullName>
    </recommendedName>
</protein>
<feature type="chain" id="PRO_5046746075" description="Lipoprotein" evidence="2">
    <location>
        <begin position="29"/>
        <end position="409"/>
    </location>
</feature>
<reference evidence="3 4" key="1">
    <citation type="submission" date="2019-06" db="EMBL/GenBank/DDBJ databases">
        <title>Evolution of Burkholderia multivorans in the lungs of Cystic Fibrosis patients.</title>
        <authorList>
            <person name="Moreira L.M."/>
        </authorList>
    </citation>
    <scope>NUCLEOTIDE SEQUENCE [LARGE SCALE GENOMIC DNA]</scope>
    <source>
        <strain evidence="3 4">VC13239</strain>
    </source>
</reference>
<feature type="region of interest" description="Disordered" evidence="1">
    <location>
        <begin position="36"/>
        <end position="60"/>
    </location>
</feature>
<sequence length="409" mass="41989">MKTTSAYKKRAISVQNVLALGTIAVALAACGGGDGSGSASTSGGSTTTTPQQDPVSQSSTALVAQTGATAVPGTNSTTQAFDLTADIGDTWRLALNQDGTFSIKVLSTQYGLSGISGTYTQSTTGSFTTYTGTSPNGSFSLRLDTRTKTIIGQATLGTRSSSVAGTGYSVPTNTMTLAGDYFFLGATRNASDGSSSSTVAGTFRLAANGTDITLCDSGIINNLGKCDTPNGSSVAPTQAALKLVPNATDGLMHVQINDGTAAAPVWNDFGIMSFQAGDRGPVLTIDRFGNNQDTPPVMRTGAIYASKLQTLAQTVVNGFLACQDGAKPFANLQINGPQVLLADNNGNYQPYAQLFYNNISTGKGLYEVEGIATMVVGNQLVGSGALFLPLSSSLTVFEREATQTVAVCR</sequence>
<organism evidence="3 4">
    <name type="scientific">Burkholderia pseudomultivorans</name>
    <dbReference type="NCBI Taxonomy" id="1207504"/>
    <lineage>
        <taxon>Bacteria</taxon>
        <taxon>Pseudomonadati</taxon>
        <taxon>Pseudomonadota</taxon>
        <taxon>Betaproteobacteria</taxon>
        <taxon>Burkholderiales</taxon>
        <taxon>Burkholderiaceae</taxon>
        <taxon>Burkholderia</taxon>
        <taxon>Burkholderia cepacia complex</taxon>
    </lineage>
</organism>